<feature type="binding site" evidence="14">
    <location>
        <begin position="210"/>
        <end position="211"/>
    </location>
    <ligand>
        <name>ATP</name>
        <dbReference type="ChEBI" id="CHEBI:30616"/>
    </ligand>
</feature>
<dbReference type="Pfam" id="PF01842">
    <property type="entry name" value="ACT"/>
    <property type="match status" value="1"/>
</dbReference>
<dbReference type="SUPFAM" id="SSF53633">
    <property type="entry name" value="Carbamate kinase-like"/>
    <property type="match status" value="1"/>
</dbReference>
<keyword evidence="12" id="KW-0457">Lysine biosynthesis</keyword>
<dbReference type="NCBIfam" id="NF005155">
    <property type="entry name" value="PRK06635.1-4"/>
    <property type="match status" value="1"/>
</dbReference>
<comment type="caution">
    <text evidence="19">The sequence shown here is derived from an EMBL/GenBank/DDBJ whole genome shotgun (WGS) entry which is preliminary data.</text>
</comment>
<dbReference type="FunFam" id="3.40.1160.10:FF:000002">
    <property type="entry name" value="Aspartokinase"/>
    <property type="match status" value="1"/>
</dbReference>
<dbReference type="Gene3D" id="3.40.1160.10">
    <property type="entry name" value="Acetylglutamate kinase-like"/>
    <property type="match status" value="1"/>
</dbReference>
<evidence type="ECO:0000256" key="12">
    <source>
        <dbReference type="ARBA" id="ARBA00023154"/>
    </source>
</evidence>
<evidence type="ECO:0000313" key="19">
    <source>
        <dbReference type="EMBL" id="MBB3901437.1"/>
    </source>
</evidence>
<keyword evidence="9 14" id="KW-0547">Nucleotide-binding</keyword>
<organism evidence="19 20">
    <name type="scientific">Methylobacterium brachythecii</name>
    <dbReference type="NCBI Taxonomy" id="1176177"/>
    <lineage>
        <taxon>Bacteria</taxon>
        <taxon>Pseudomonadati</taxon>
        <taxon>Pseudomonadota</taxon>
        <taxon>Alphaproteobacteria</taxon>
        <taxon>Hyphomicrobiales</taxon>
        <taxon>Methylobacteriaceae</taxon>
        <taxon>Methylobacterium</taxon>
    </lineage>
</organism>
<dbReference type="InterPro" id="IPR001341">
    <property type="entry name" value="Asp_kinase"/>
</dbReference>
<dbReference type="Pfam" id="PF00696">
    <property type="entry name" value="AA_kinase"/>
    <property type="match status" value="1"/>
</dbReference>
<dbReference type="InterPro" id="IPR036393">
    <property type="entry name" value="AceGlu_kinase-like_sf"/>
</dbReference>
<dbReference type="EMBL" id="JACIDN010000002">
    <property type="protein sequence ID" value="MBB3901437.1"/>
    <property type="molecule type" value="Genomic_DNA"/>
</dbReference>
<evidence type="ECO:0000256" key="8">
    <source>
        <dbReference type="ARBA" id="ARBA00022679"/>
    </source>
</evidence>
<evidence type="ECO:0000259" key="17">
    <source>
        <dbReference type="PROSITE" id="PS51671"/>
    </source>
</evidence>
<evidence type="ECO:0000256" key="7">
    <source>
        <dbReference type="ARBA" id="ARBA00022605"/>
    </source>
</evidence>
<dbReference type="InterPro" id="IPR005260">
    <property type="entry name" value="Asp_kin_monofn"/>
</dbReference>
<dbReference type="GO" id="GO:0004072">
    <property type="term" value="F:aspartate kinase activity"/>
    <property type="evidence" value="ECO:0007669"/>
    <property type="project" value="UniProtKB-EC"/>
</dbReference>
<evidence type="ECO:0000256" key="11">
    <source>
        <dbReference type="ARBA" id="ARBA00022840"/>
    </source>
</evidence>
<evidence type="ECO:0000256" key="9">
    <source>
        <dbReference type="ARBA" id="ARBA00022741"/>
    </source>
</evidence>
<evidence type="ECO:0000256" key="14">
    <source>
        <dbReference type="PIRSR" id="PIRSR000726-1"/>
    </source>
</evidence>
<dbReference type="NCBIfam" id="NF005154">
    <property type="entry name" value="PRK06635.1-2"/>
    <property type="match status" value="1"/>
</dbReference>
<dbReference type="GO" id="GO:0009088">
    <property type="term" value="P:threonine biosynthetic process"/>
    <property type="evidence" value="ECO:0007669"/>
    <property type="project" value="UniProtKB-UniPathway"/>
</dbReference>
<keyword evidence="11 14" id="KW-0067">ATP-binding</keyword>
<dbReference type="GO" id="GO:0009089">
    <property type="term" value="P:lysine biosynthetic process via diaminopimelate"/>
    <property type="evidence" value="ECO:0007669"/>
    <property type="project" value="UniProtKB-UniPathway"/>
</dbReference>
<dbReference type="PANTHER" id="PTHR21499">
    <property type="entry name" value="ASPARTATE KINASE"/>
    <property type="match status" value="1"/>
</dbReference>
<gene>
    <name evidence="18" type="primary">lysC</name>
    <name evidence="18" type="ORF">GCM10007884_09940</name>
    <name evidence="19" type="ORF">GGR33_000923</name>
</gene>
<dbReference type="Proteomes" id="UP001156881">
    <property type="component" value="Unassembled WGS sequence"/>
</dbReference>
<dbReference type="InterPro" id="IPR002912">
    <property type="entry name" value="ACT_dom"/>
</dbReference>
<evidence type="ECO:0000256" key="5">
    <source>
        <dbReference type="ARBA" id="ARBA00013059"/>
    </source>
</evidence>
<protein>
    <recommendedName>
        <fullName evidence="6 15">Aspartokinase</fullName>
        <ecNumber evidence="5 15">2.7.2.4</ecNumber>
    </recommendedName>
</protein>
<feature type="domain" description="ACT" evidence="17">
    <location>
        <begin position="269"/>
        <end position="353"/>
    </location>
</feature>
<dbReference type="Pfam" id="PF22468">
    <property type="entry name" value="ACT_9"/>
    <property type="match status" value="1"/>
</dbReference>
<sequence>MPRLVMKFGGTSVANVDRIRNVAAHVAREVAAGYEVAVVVSAMSGKTNELVAWVKDANDLYDETEYDAVVASGELITAGLLAIALQKTGIKARSWQGWQIPIETSNAHGSARIEAIDPKNLDAGFARGEVAVIAGFQGVHTETGRVATLGRGGSDTSAVAIAAAIGAERCDIYTDVDGVYTTDPRVVPKAQRMERVTFEEMLEMASLGAKVLQVRSVELAMVHRVPTTVRSSFDPPDAARPGTLICDEDAIVEQQIITGIAFSKDEAQVTLRSVKDSPGIAAAIFGPLADANINVDMIIQTVSGDQSTTDMTFTVPAADYQRSRAILDAQRERIQFGQIEGATDVVKVSAIGVGMRSHAGVAAKAFRALAEKGINIRAITTSEIKFSVLIDAAYTELAVRTLHSLYGLDQA</sequence>
<evidence type="ECO:0000256" key="2">
    <source>
        <dbReference type="ARBA" id="ARBA00004986"/>
    </source>
</evidence>
<keyword evidence="10 15" id="KW-0418">Kinase</keyword>
<dbReference type="UniPathway" id="UPA00050">
    <property type="reaction ID" value="UER00461"/>
</dbReference>
<evidence type="ECO:0000313" key="21">
    <source>
        <dbReference type="Proteomes" id="UP001156881"/>
    </source>
</evidence>
<evidence type="ECO:0000256" key="10">
    <source>
        <dbReference type="ARBA" id="ARBA00022777"/>
    </source>
</evidence>
<feature type="binding site" evidence="14">
    <location>
        <begin position="7"/>
        <end position="10"/>
    </location>
    <ligand>
        <name>ATP</name>
        <dbReference type="ChEBI" id="CHEBI:30616"/>
    </ligand>
</feature>
<accession>A0A7W6ADS8</accession>
<dbReference type="UniPathway" id="UPA00051">
    <property type="reaction ID" value="UER00462"/>
</dbReference>
<dbReference type="InterPro" id="IPR054352">
    <property type="entry name" value="ACT_Aspartokinase"/>
</dbReference>
<dbReference type="SUPFAM" id="SSF55021">
    <property type="entry name" value="ACT-like"/>
    <property type="match status" value="2"/>
</dbReference>
<evidence type="ECO:0000256" key="13">
    <source>
        <dbReference type="ARBA" id="ARBA00047872"/>
    </source>
</evidence>
<dbReference type="PIRSF" id="PIRSF000726">
    <property type="entry name" value="Asp_kin"/>
    <property type="match status" value="1"/>
</dbReference>
<dbReference type="GO" id="GO:0005829">
    <property type="term" value="C:cytosol"/>
    <property type="evidence" value="ECO:0007669"/>
    <property type="project" value="TreeGrafter"/>
</dbReference>
<reference evidence="18" key="4">
    <citation type="submission" date="2023-01" db="EMBL/GenBank/DDBJ databases">
        <title>Draft genome sequence of Methylobacterium brachythecii strain NBRC 107710.</title>
        <authorList>
            <person name="Sun Q."/>
            <person name="Mori K."/>
        </authorList>
    </citation>
    <scope>NUCLEOTIDE SEQUENCE</scope>
    <source>
        <strain evidence="18">NBRC 107710</strain>
    </source>
</reference>
<dbReference type="GO" id="GO:0005524">
    <property type="term" value="F:ATP binding"/>
    <property type="evidence" value="ECO:0007669"/>
    <property type="project" value="UniProtKB-KW"/>
</dbReference>
<keyword evidence="21" id="KW-1185">Reference proteome</keyword>
<dbReference type="Proteomes" id="UP000517759">
    <property type="component" value="Unassembled WGS sequence"/>
</dbReference>
<dbReference type="UniPathway" id="UPA00034">
    <property type="reaction ID" value="UER00015"/>
</dbReference>
<evidence type="ECO:0000256" key="6">
    <source>
        <dbReference type="ARBA" id="ARBA00016273"/>
    </source>
</evidence>
<dbReference type="PROSITE" id="PS51671">
    <property type="entry name" value="ACT"/>
    <property type="match status" value="1"/>
</dbReference>
<comment type="catalytic activity">
    <reaction evidence="13 15">
        <text>L-aspartate + ATP = 4-phospho-L-aspartate + ADP</text>
        <dbReference type="Rhea" id="RHEA:23776"/>
        <dbReference type="ChEBI" id="CHEBI:29991"/>
        <dbReference type="ChEBI" id="CHEBI:30616"/>
        <dbReference type="ChEBI" id="CHEBI:57535"/>
        <dbReference type="ChEBI" id="CHEBI:456216"/>
        <dbReference type="EC" id="2.7.2.4"/>
    </reaction>
</comment>
<dbReference type="RefSeq" id="WP_183502406.1">
    <property type="nucleotide sequence ID" value="NZ_BSPG01000003.1"/>
</dbReference>
<evidence type="ECO:0000313" key="18">
    <source>
        <dbReference type="EMBL" id="GLS43009.1"/>
    </source>
</evidence>
<comment type="pathway">
    <text evidence="1 16">Amino-acid biosynthesis; L-lysine biosynthesis via DAP pathway; (S)-tetrahydrodipicolinate from L-aspartate: step 1/4.</text>
</comment>
<evidence type="ECO:0000313" key="20">
    <source>
        <dbReference type="Proteomes" id="UP000517759"/>
    </source>
</evidence>
<dbReference type="CDD" id="cd04923">
    <property type="entry name" value="ACT_AK-LysC-DapG-like_2"/>
    <property type="match status" value="1"/>
</dbReference>
<dbReference type="InterPro" id="IPR045865">
    <property type="entry name" value="ACT-like_dom_sf"/>
</dbReference>
<dbReference type="CDD" id="cd04261">
    <property type="entry name" value="AAK_AKii-LysC-BS"/>
    <property type="match status" value="1"/>
</dbReference>
<dbReference type="EMBL" id="BSPG01000003">
    <property type="protein sequence ID" value="GLS43009.1"/>
    <property type="molecule type" value="Genomic_DNA"/>
</dbReference>
<keyword evidence="7 16" id="KW-0028">Amino-acid biosynthesis</keyword>
<dbReference type="NCBIfam" id="TIGR00657">
    <property type="entry name" value="asp_kinases"/>
    <property type="match status" value="1"/>
</dbReference>
<dbReference type="InterPro" id="IPR041740">
    <property type="entry name" value="AKii-LysC-BS"/>
</dbReference>
<dbReference type="PROSITE" id="PS00324">
    <property type="entry name" value="ASPARTOKINASE"/>
    <property type="match status" value="1"/>
</dbReference>
<dbReference type="InterPro" id="IPR001048">
    <property type="entry name" value="Asp/Glu/Uridylate_kinase"/>
</dbReference>
<dbReference type="AlphaFoldDB" id="A0A7W6ADS8"/>
<feature type="binding site" evidence="14">
    <location>
        <begin position="174"/>
        <end position="175"/>
    </location>
    <ligand>
        <name>ATP</name>
        <dbReference type="ChEBI" id="CHEBI:30616"/>
    </ligand>
</feature>
<comment type="pathway">
    <text evidence="2 16">Amino-acid biosynthesis; L-methionine biosynthesis via de novo pathway; L-homoserine from L-aspartate: step 1/3.</text>
</comment>
<comment type="similarity">
    <text evidence="4 15">Belongs to the aspartokinase family.</text>
</comment>
<reference evidence="19 20" key="3">
    <citation type="submission" date="2020-08" db="EMBL/GenBank/DDBJ databases">
        <title>Genomic Encyclopedia of Type Strains, Phase IV (KMG-IV): sequencing the most valuable type-strain genomes for metagenomic binning, comparative biology and taxonomic classification.</title>
        <authorList>
            <person name="Goeker M."/>
        </authorList>
    </citation>
    <scope>NUCLEOTIDE SEQUENCE [LARGE SCALE GENOMIC DNA]</scope>
    <source>
        <strain evidence="19 20">DSM 24105</strain>
    </source>
</reference>
<dbReference type="EC" id="2.7.2.4" evidence="5 15"/>
<evidence type="ECO:0000256" key="1">
    <source>
        <dbReference type="ARBA" id="ARBA00004766"/>
    </source>
</evidence>
<feature type="binding site" evidence="14">
    <location>
        <position position="185"/>
    </location>
    <ligand>
        <name>ATP</name>
        <dbReference type="ChEBI" id="CHEBI:30616"/>
    </ligand>
</feature>
<evidence type="ECO:0000256" key="4">
    <source>
        <dbReference type="ARBA" id="ARBA00010122"/>
    </source>
</evidence>
<proteinExistence type="inferred from homology"/>
<reference evidence="18" key="1">
    <citation type="journal article" date="2014" name="Int. J. Syst. Evol. Microbiol.">
        <title>Complete genome of a new Firmicutes species belonging to the dominant human colonic microbiota ('Ruminococcus bicirculans') reveals two chromosomes and a selective capacity to utilize plant glucans.</title>
        <authorList>
            <consortium name="NISC Comparative Sequencing Program"/>
            <person name="Wegmann U."/>
            <person name="Louis P."/>
            <person name="Goesmann A."/>
            <person name="Henrissat B."/>
            <person name="Duncan S.H."/>
            <person name="Flint H.J."/>
        </authorList>
    </citation>
    <scope>NUCLEOTIDE SEQUENCE</scope>
    <source>
        <strain evidence="18">NBRC 107710</strain>
    </source>
</reference>
<evidence type="ECO:0000256" key="16">
    <source>
        <dbReference type="RuleBase" id="RU004249"/>
    </source>
</evidence>
<evidence type="ECO:0000256" key="15">
    <source>
        <dbReference type="RuleBase" id="RU003448"/>
    </source>
</evidence>
<evidence type="ECO:0000256" key="3">
    <source>
        <dbReference type="ARBA" id="ARBA00005139"/>
    </source>
</evidence>
<keyword evidence="8 15" id="KW-0808">Transferase</keyword>
<dbReference type="CDD" id="cd04913">
    <property type="entry name" value="ACT_AKii-LysC-BS-like_1"/>
    <property type="match status" value="1"/>
</dbReference>
<feature type="binding site" evidence="14">
    <location>
        <position position="47"/>
    </location>
    <ligand>
        <name>substrate</name>
    </ligand>
</feature>
<comment type="pathway">
    <text evidence="3 16">Amino-acid biosynthesis; L-threonine biosynthesis; L-threonine from L-aspartate: step 1/5.</text>
</comment>
<feature type="binding site" evidence="14">
    <location>
        <position position="74"/>
    </location>
    <ligand>
        <name>substrate</name>
    </ligand>
</feature>
<dbReference type="PANTHER" id="PTHR21499:SF3">
    <property type="entry name" value="ASPARTOKINASE"/>
    <property type="match status" value="1"/>
</dbReference>
<dbReference type="Gene3D" id="3.30.2130.10">
    <property type="entry name" value="VC0802-like"/>
    <property type="match status" value="1"/>
</dbReference>
<name>A0A7W6ADS8_9HYPH</name>
<dbReference type="FunFam" id="3.30.2130.10:FF:000002">
    <property type="entry name" value="Aspartokinase"/>
    <property type="match status" value="1"/>
</dbReference>
<dbReference type="InterPro" id="IPR018042">
    <property type="entry name" value="Aspartate_kinase_CS"/>
</dbReference>
<dbReference type="GO" id="GO:0009090">
    <property type="term" value="P:homoserine biosynthetic process"/>
    <property type="evidence" value="ECO:0007669"/>
    <property type="project" value="TreeGrafter"/>
</dbReference>
<reference evidence="21" key="2">
    <citation type="journal article" date="2019" name="Int. J. Syst. Evol. Microbiol.">
        <title>The Global Catalogue of Microorganisms (GCM) 10K type strain sequencing project: providing services to taxonomists for standard genome sequencing and annotation.</title>
        <authorList>
            <consortium name="The Broad Institute Genomics Platform"/>
            <consortium name="The Broad Institute Genome Sequencing Center for Infectious Disease"/>
            <person name="Wu L."/>
            <person name="Ma J."/>
        </authorList>
    </citation>
    <scope>NUCLEOTIDE SEQUENCE [LARGE SCALE GENOMIC DNA]</scope>
    <source>
        <strain evidence="21">NBRC 107710</strain>
    </source>
</reference>
<feature type="binding site" evidence="14">
    <location>
        <position position="180"/>
    </location>
    <ligand>
        <name>ATP</name>
        <dbReference type="ChEBI" id="CHEBI:30616"/>
    </ligand>
</feature>